<feature type="signal peptide" evidence="4">
    <location>
        <begin position="1"/>
        <end position="22"/>
    </location>
</feature>
<evidence type="ECO:0000256" key="4">
    <source>
        <dbReference type="SAM" id="SignalP"/>
    </source>
</evidence>
<dbReference type="NCBIfam" id="NF040941">
    <property type="entry name" value="GGGWT_bact"/>
    <property type="match status" value="1"/>
</dbReference>
<dbReference type="Gene3D" id="3.90.215.10">
    <property type="entry name" value="Gamma Fibrinogen, chain A, domain 1"/>
    <property type="match status" value="1"/>
</dbReference>
<name>A0A087UZR0_STEMI</name>
<evidence type="ECO:0000313" key="6">
    <source>
        <dbReference type="EMBL" id="KFM82849.1"/>
    </source>
</evidence>
<keyword evidence="7" id="KW-1185">Reference proteome</keyword>
<dbReference type="InterPro" id="IPR036056">
    <property type="entry name" value="Fibrinogen-like_C"/>
</dbReference>
<gene>
    <name evidence="6" type="ORF">X975_12888</name>
</gene>
<dbReference type="PROSITE" id="PS51406">
    <property type="entry name" value="FIBRINOGEN_C_2"/>
    <property type="match status" value="1"/>
</dbReference>
<dbReference type="Gene3D" id="4.10.530.10">
    <property type="entry name" value="Gamma-fibrinogen Carboxyl Terminal Fragment, domain 2"/>
    <property type="match status" value="1"/>
</dbReference>
<dbReference type="InterPro" id="IPR014716">
    <property type="entry name" value="Fibrinogen_a/b/g_C_1"/>
</dbReference>
<dbReference type="GO" id="GO:0030246">
    <property type="term" value="F:carbohydrate binding"/>
    <property type="evidence" value="ECO:0007669"/>
    <property type="project" value="UniProtKB-ARBA"/>
</dbReference>
<dbReference type="Proteomes" id="UP000054359">
    <property type="component" value="Unassembled WGS sequence"/>
</dbReference>
<keyword evidence="1" id="KW-0106">Calcium</keyword>
<evidence type="ECO:0000256" key="2">
    <source>
        <dbReference type="ARBA" id="ARBA00023157"/>
    </source>
</evidence>
<reference evidence="6 7" key="1">
    <citation type="submission" date="2013-11" db="EMBL/GenBank/DDBJ databases">
        <title>Genome sequencing of Stegodyphus mimosarum.</title>
        <authorList>
            <person name="Bechsgaard J."/>
        </authorList>
    </citation>
    <scope>NUCLEOTIDE SEQUENCE [LARGE SCALE GENOMIC DNA]</scope>
</reference>
<proteinExistence type="predicted"/>
<feature type="chain" id="PRO_5001831038" evidence="4">
    <location>
        <begin position="23"/>
        <end position="309"/>
    </location>
</feature>
<dbReference type="GO" id="GO:0005615">
    <property type="term" value="C:extracellular space"/>
    <property type="evidence" value="ECO:0007669"/>
    <property type="project" value="TreeGrafter"/>
</dbReference>
<organism evidence="6 7">
    <name type="scientific">Stegodyphus mimosarum</name>
    <name type="common">African social velvet spider</name>
    <dbReference type="NCBI Taxonomy" id="407821"/>
    <lineage>
        <taxon>Eukaryota</taxon>
        <taxon>Metazoa</taxon>
        <taxon>Ecdysozoa</taxon>
        <taxon>Arthropoda</taxon>
        <taxon>Chelicerata</taxon>
        <taxon>Arachnida</taxon>
        <taxon>Araneae</taxon>
        <taxon>Araneomorphae</taxon>
        <taxon>Entelegynae</taxon>
        <taxon>Eresoidea</taxon>
        <taxon>Eresidae</taxon>
        <taxon>Stegodyphus</taxon>
    </lineage>
</organism>
<dbReference type="InterPro" id="IPR002181">
    <property type="entry name" value="Fibrinogen_a/b/g_C_dom"/>
</dbReference>
<dbReference type="PANTHER" id="PTHR19143:SF458">
    <property type="entry name" value="FIBRINOGEN C-TERMINAL DOMAIN-CONTAINING PROTEIN-RELATED"/>
    <property type="match status" value="1"/>
</dbReference>
<dbReference type="FunFam" id="3.90.215.10:FF:000001">
    <property type="entry name" value="Tenascin isoform 1"/>
    <property type="match status" value="1"/>
</dbReference>
<feature type="domain" description="Fibrinogen C-terminal" evidence="5">
    <location>
        <begin position="71"/>
        <end position="295"/>
    </location>
</feature>
<dbReference type="PANTHER" id="PTHR19143">
    <property type="entry name" value="FIBRINOGEN/TENASCIN/ANGIOPOEITIN"/>
    <property type="match status" value="1"/>
</dbReference>
<evidence type="ECO:0000313" key="7">
    <source>
        <dbReference type="Proteomes" id="UP000054359"/>
    </source>
</evidence>
<accession>A0A087UZR0</accession>
<sequence>MKLSSVCFYYIAWNIFIFVVVASNNTCDSVKNSTTNDTLLAIFNLLDTAGLLLNDVKKYMCIAQSSAISKDPLLNKPIDCAEIKTKNETAKSSVYTIWPLNRISKGSVEVYCDMEDDGGGWTVIQRRGDFDSEKDYFYQDWESYKNGFGDPSKDFWLGNDNIFALTNQRASVIKFTLSDWEGNTTYATYDSFWIDDEPHKYTAHVKGYRGTAGNSFSFVNDVPFSTKDKDNDKHEKSCSEMFKGAWWYTSCHGSNLNGWYLKGAHKSYADGVEWSSFRGQYYSLKDTVMKIRPMDYNQKGKLEIPVTPH</sequence>
<dbReference type="AlphaFoldDB" id="A0A087UZR0"/>
<dbReference type="InterPro" id="IPR050373">
    <property type="entry name" value="Fibrinogen_C-term_domain"/>
</dbReference>
<evidence type="ECO:0000256" key="1">
    <source>
        <dbReference type="ARBA" id="ARBA00022837"/>
    </source>
</evidence>
<evidence type="ECO:0000256" key="3">
    <source>
        <dbReference type="ARBA" id="ARBA00053344"/>
    </source>
</evidence>
<dbReference type="GO" id="GO:0098609">
    <property type="term" value="P:cell-cell adhesion"/>
    <property type="evidence" value="ECO:0007669"/>
    <property type="project" value="UniProtKB-ARBA"/>
</dbReference>
<dbReference type="OrthoDB" id="6145874at2759"/>
<dbReference type="InterPro" id="IPR020837">
    <property type="entry name" value="Fibrinogen_CS"/>
</dbReference>
<dbReference type="PROSITE" id="PS00514">
    <property type="entry name" value="FIBRINOGEN_C_1"/>
    <property type="match status" value="1"/>
</dbReference>
<dbReference type="CDD" id="cd00087">
    <property type="entry name" value="FReD"/>
    <property type="match status" value="1"/>
</dbReference>
<protein>
    <submittedName>
        <fullName evidence="6">Techylectin-5A</fullName>
    </submittedName>
</protein>
<keyword evidence="2" id="KW-1015">Disulfide bond</keyword>
<dbReference type="SMART" id="SM00186">
    <property type="entry name" value="FBG"/>
    <property type="match status" value="1"/>
</dbReference>
<dbReference type="EMBL" id="KK122506">
    <property type="protein sequence ID" value="KFM82849.1"/>
    <property type="molecule type" value="Genomic_DNA"/>
</dbReference>
<dbReference type="STRING" id="407821.A0A087UZR0"/>
<dbReference type="Pfam" id="PF00147">
    <property type="entry name" value="Fibrinogen_C"/>
    <property type="match status" value="1"/>
</dbReference>
<comment type="function">
    <text evidence="3">Lectin involved in innate immunity. Agglutinates all types of human erythrocytes, Gram-positive and Gram-negative bacteria. Has a stronger agglutinating activity towards Gram-negative bacteria than towards Gram-positive bacteria. Specifically recognizes acetyl group-containing substances on agglutinated cells. The hemagglutinating activity was inhibited by EDTA, acetyl group-containing mono- and disaccharides, N-acetyl derivatives of amino acids, other acetyl group-containing substances, propionamide and benzamide. Enhances the antimicrobial activity of big defensin against Gram-positive bacteria but not against Gram-negative bacteria.</text>
</comment>
<dbReference type="OMA" id="HEKSCSE"/>
<feature type="non-terminal residue" evidence="6">
    <location>
        <position position="309"/>
    </location>
</feature>
<dbReference type="SUPFAM" id="SSF56496">
    <property type="entry name" value="Fibrinogen C-terminal domain-like"/>
    <property type="match status" value="1"/>
</dbReference>
<evidence type="ECO:0000259" key="5">
    <source>
        <dbReference type="PROSITE" id="PS51406"/>
    </source>
</evidence>
<keyword evidence="4" id="KW-0732">Signal</keyword>